<reference evidence="2 3" key="1">
    <citation type="journal article" date="2015" name="Genome Biol. Evol.">
        <title>Comparative Genomics of a Bacterivorous Green Alga Reveals Evolutionary Causalities and Consequences of Phago-Mixotrophic Mode of Nutrition.</title>
        <authorList>
            <person name="Burns J.A."/>
            <person name="Paasch A."/>
            <person name="Narechania A."/>
            <person name="Kim E."/>
        </authorList>
    </citation>
    <scope>NUCLEOTIDE SEQUENCE [LARGE SCALE GENOMIC DNA]</scope>
    <source>
        <strain evidence="2 3">PLY_AMNH</strain>
    </source>
</reference>
<evidence type="ECO:0008006" key="4">
    <source>
        <dbReference type="Google" id="ProtNLM"/>
    </source>
</evidence>
<dbReference type="AlphaFoldDB" id="A0AAE0F4R2"/>
<protein>
    <recommendedName>
        <fullName evidence="4">LamG domain-containing protein</fullName>
    </recommendedName>
</protein>
<feature type="signal peptide" evidence="1">
    <location>
        <begin position="1"/>
        <end position="27"/>
    </location>
</feature>
<evidence type="ECO:0000256" key="1">
    <source>
        <dbReference type="SAM" id="SignalP"/>
    </source>
</evidence>
<sequence length="247" mass="27388">MKGRRREFFSLSLMLIVAMWISSEVGGEKTAVASVGEKFTLGPPMFPSSKIPAELSSCTGSPVFVYAGGTYTTDDTEDTNLYDEGMPFVALGGSSGFSIFAEVAWDTNTSFEEHLTEGTIFFLGVDREWTRDSLAFRQDRRSSGARLDLIDENGYVWQNWLSDDFWFPTGVPGETFSLLVTLRGDDDTFEVYQNGRLLSKGALASPFRSVKRTYFGVGIDFAGSVRNIVVWNGEVDCYASRSEAHEI</sequence>
<keyword evidence="1" id="KW-0732">Signal</keyword>
<keyword evidence="3" id="KW-1185">Reference proteome</keyword>
<accession>A0AAE0F4R2</accession>
<organism evidence="2 3">
    <name type="scientific">Cymbomonas tetramitiformis</name>
    <dbReference type="NCBI Taxonomy" id="36881"/>
    <lineage>
        <taxon>Eukaryota</taxon>
        <taxon>Viridiplantae</taxon>
        <taxon>Chlorophyta</taxon>
        <taxon>Pyramimonadophyceae</taxon>
        <taxon>Pyramimonadales</taxon>
        <taxon>Pyramimonadaceae</taxon>
        <taxon>Cymbomonas</taxon>
    </lineage>
</organism>
<gene>
    <name evidence="2" type="ORF">CYMTET_38969</name>
</gene>
<evidence type="ECO:0000313" key="3">
    <source>
        <dbReference type="Proteomes" id="UP001190700"/>
    </source>
</evidence>
<dbReference type="EMBL" id="LGRX02025883">
    <property type="protein sequence ID" value="KAK3251708.1"/>
    <property type="molecule type" value="Genomic_DNA"/>
</dbReference>
<feature type="chain" id="PRO_5042023835" description="LamG domain-containing protein" evidence="1">
    <location>
        <begin position="28"/>
        <end position="247"/>
    </location>
</feature>
<dbReference type="Proteomes" id="UP001190700">
    <property type="component" value="Unassembled WGS sequence"/>
</dbReference>
<name>A0AAE0F4R2_9CHLO</name>
<comment type="caution">
    <text evidence="2">The sequence shown here is derived from an EMBL/GenBank/DDBJ whole genome shotgun (WGS) entry which is preliminary data.</text>
</comment>
<evidence type="ECO:0000313" key="2">
    <source>
        <dbReference type="EMBL" id="KAK3251708.1"/>
    </source>
</evidence>
<proteinExistence type="predicted"/>